<proteinExistence type="predicted"/>
<evidence type="ECO:0000313" key="1">
    <source>
        <dbReference type="EMBL" id="MCU9968227.1"/>
    </source>
</evidence>
<dbReference type="EMBL" id="JABCUS010000007">
    <property type="protein sequence ID" value="NMX03141.1"/>
    <property type="molecule type" value="Genomic_DNA"/>
</dbReference>
<evidence type="ECO:0000313" key="3">
    <source>
        <dbReference type="EMBL" id="NMX03141.1"/>
    </source>
</evidence>
<evidence type="ECO:0000313" key="5">
    <source>
        <dbReference type="Proteomes" id="UP000582487"/>
    </source>
</evidence>
<dbReference type="RefSeq" id="WP_004014941.1">
    <property type="nucleotide sequence ID" value="NZ_CAMUNX010000003.1"/>
</dbReference>
<reference evidence="4 5" key="2">
    <citation type="submission" date="2020-04" db="EMBL/GenBank/DDBJ databases">
        <title>Antimicrobial susceptibility and clonality of vaginal-derived multi-drug resistant Mobiluncus isolates in China.</title>
        <authorList>
            <person name="Zhang X."/>
        </authorList>
    </citation>
    <scope>NUCLEOTIDE SEQUENCE [LARGE SCALE GENOMIC DNA]</scope>
    <source>
        <strain evidence="3 4">12</strain>
        <strain evidence="2 5">7</strain>
    </source>
</reference>
<dbReference type="AlphaFoldDB" id="A0A7Y0TX97"/>
<evidence type="ECO:0000313" key="4">
    <source>
        <dbReference type="Proteomes" id="UP000575397"/>
    </source>
</evidence>
<dbReference type="EMBL" id="VSZY01000002">
    <property type="protein sequence ID" value="MCU9968227.1"/>
    <property type="molecule type" value="Genomic_DNA"/>
</dbReference>
<gene>
    <name evidence="1" type="ORF">FYZ43_02075</name>
    <name evidence="2" type="ORF">HHJ74_00320</name>
    <name evidence="3" type="ORF">HHJ77_04140</name>
</gene>
<accession>A0A7Y0TX97</accession>
<sequence>MSGYTIRKIGDLPPEEAALIRQDVAEAERGYSLEELEEGAKRMRESSFGVGDVPEIKIIPVQIDSAREAKLNRYMSLHRVSQSTAVRDLLDRALSEI</sequence>
<comment type="caution">
    <text evidence="2">The sequence shown here is derived from an EMBL/GenBank/DDBJ whole genome shotgun (WGS) entry which is preliminary data.</text>
</comment>
<evidence type="ECO:0000313" key="6">
    <source>
        <dbReference type="Proteomes" id="UP001209486"/>
    </source>
</evidence>
<protein>
    <submittedName>
        <fullName evidence="2">Uncharacterized protein</fullName>
    </submittedName>
</protein>
<organism evidence="2 5">
    <name type="scientific">Mobiluncus mulieris</name>
    <dbReference type="NCBI Taxonomy" id="2052"/>
    <lineage>
        <taxon>Bacteria</taxon>
        <taxon>Bacillati</taxon>
        <taxon>Actinomycetota</taxon>
        <taxon>Actinomycetes</taxon>
        <taxon>Actinomycetales</taxon>
        <taxon>Actinomycetaceae</taxon>
        <taxon>Mobiluncus</taxon>
    </lineage>
</organism>
<dbReference type="Proteomes" id="UP001209486">
    <property type="component" value="Unassembled WGS sequence"/>
</dbReference>
<evidence type="ECO:0000313" key="2">
    <source>
        <dbReference type="EMBL" id="NMW92167.1"/>
    </source>
</evidence>
<dbReference type="Proteomes" id="UP000575397">
    <property type="component" value="Unassembled WGS sequence"/>
</dbReference>
<name>A0A7Y0TX97_9ACTO</name>
<dbReference type="EMBL" id="JABCUV010000001">
    <property type="protein sequence ID" value="NMW92167.1"/>
    <property type="molecule type" value="Genomic_DNA"/>
</dbReference>
<dbReference type="Proteomes" id="UP000582487">
    <property type="component" value="Unassembled WGS sequence"/>
</dbReference>
<reference evidence="1 6" key="1">
    <citation type="submission" date="2019-08" db="EMBL/GenBank/DDBJ databases">
        <title>Comparison of rpoB and gyrB Sequences from Mobiluncus Species and Development of a Multiplex PCR Method for Clinical Detection of Mobiluncus curtisii and Mobiluncus mulieris.</title>
        <authorList>
            <person name="Yang L."/>
            <person name="Shen Y."/>
            <person name="Xu G."/>
            <person name="Shu L.-B."/>
            <person name="Hu J."/>
            <person name="Zhang R."/>
            <person name="Wang Y."/>
            <person name="Zhou H.-W."/>
            <person name="Zhang X."/>
        </authorList>
    </citation>
    <scope>NUCLEOTIDE SEQUENCE [LARGE SCALE GENOMIC DNA]</scope>
    <source>
        <strain evidence="1 6">M26</strain>
    </source>
</reference>